<protein>
    <submittedName>
        <fullName evidence="1">Uncharacterized protein</fullName>
    </submittedName>
</protein>
<evidence type="ECO:0000313" key="2">
    <source>
        <dbReference type="Proteomes" id="UP000198916"/>
    </source>
</evidence>
<evidence type="ECO:0000313" key="1">
    <source>
        <dbReference type="EMBL" id="SEL25094.1"/>
    </source>
</evidence>
<dbReference type="OrthoDB" id="1100436at2"/>
<dbReference type="STRING" id="332977.SAMN05421740_10452"/>
<name>A0A1H7NP28_9SPHI</name>
<dbReference type="SUPFAM" id="SSF53756">
    <property type="entry name" value="UDP-Glycosyltransferase/glycogen phosphorylase"/>
    <property type="match status" value="1"/>
</dbReference>
<organism evidence="1 2">
    <name type="scientific">Parapedobacter koreensis</name>
    <dbReference type="NCBI Taxonomy" id="332977"/>
    <lineage>
        <taxon>Bacteria</taxon>
        <taxon>Pseudomonadati</taxon>
        <taxon>Bacteroidota</taxon>
        <taxon>Sphingobacteriia</taxon>
        <taxon>Sphingobacteriales</taxon>
        <taxon>Sphingobacteriaceae</taxon>
        <taxon>Parapedobacter</taxon>
    </lineage>
</organism>
<reference evidence="2" key="1">
    <citation type="submission" date="2016-10" db="EMBL/GenBank/DDBJ databases">
        <authorList>
            <person name="Varghese N."/>
            <person name="Submissions S."/>
        </authorList>
    </citation>
    <scope>NUCLEOTIDE SEQUENCE [LARGE SCALE GENOMIC DNA]</scope>
    <source>
        <strain evidence="2">Jip14</strain>
    </source>
</reference>
<gene>
    <name evidence="1" type="ORF">SAMN05421740_10452</name>
</gene>
<dbReference type="AlphaFoldDB" id="A0A1H7NP28"/>
<keyword evidence="2" id="KW-1185">Reference proteome</keyword>
<dbReference type="Gene3D" id="3.40.50.2000">
    <property type="entry name" value="Glycogen Phosphorylase B"/>
    <property type="match status" value="2"/>
</dbReference>
<sequence length="386" mass="43883">MYTNILFICGSLELGKDGVGDYTRHLAKQLIQFGNSVSIIAINDKHINDIINETLQKHIAVPTLRLPKDLSWSQKKEEIVKFVRYQRPDWVSLQYVPFSFHTKGLCFGLSYRLKSSIKDVQWQIMFHELWCGMAKKSTLKEKVLGFGQKIVLKNTVTVLKPKKIFTSTVSYKERLESIKIKNINVIPIFGNISHNALASDEKWKAKIDQQATYMLKSSDTINIGFFGSIYSNCELEDLFLHISGFARKKGLNINIIQAGVSKNIDILKRASKTIKANLIEIGEQDEDILNRLFTHIKIAVSTTPAEGIDKSGSAAAWLERSIPILISSSDTSYKSNELEKKGLFQVLSQDDIERAMESRRSREPESRLPYVAKFYVDKLTILNESK</sequence>
<proteinExistence type="predicted"/>
<dbReference type="Proteomes" id="UP000198916">
    <property type="component" value="Unassembled WGS sequence"/>
</dbReference>
<dbReference type="RefSeq" id="WP_090605543.1">
    <property type="nucleotide sequence ID" value="NZ_FNZR01000004.1"/>
</dbReference>
<accession>A0A1H7NP28</accession>
<dbReference type="EMBL" id="FNZR01000004">
    <property type="protein sequence ID" value="SEL25094.1"/>
    <property type="molecule type" value="Genomic_DNA"/>
</dbReference>